<evidence type="ECO:0000259" key="4">
    <source>
        <dbReference type="PROSITE" id="PS50893"/>
    </source>
</evidence>
<dbReference type="InterPro" id="IPR027417">
    <property type="entry name" value="P-loop_NTPase"/>
</dbReference>
<protein>
    <submittedName>
        <fullName evidence="5">ABC transporter ATP-binding protein</fullName>
    </submittedName>
</protein>
<dbReference type="CDD" id="cd03230">
    <property type="entry name" value="ABC_DR_subfamily_A"/>
    <property type="match status" value="1"/>
</dbReference>
<evidence type="ECO:0000313" key="5">
    <source>
        <dbReference type="EMBL" id="MST68701.1"/>
    </source>
</evidence>
<dbReference type="InterPro" id="IPR003593">
    <property type="entry name" value="AAA+_ATPase"/>
</dbReference>
<comment type="caution">
    <text evidence="5">The sequence shown here is derived from an EMBL/GenBank/DDBJ whole genome shotgun (WGS) entry which is preliminary data.</text>
</comment>
<feature type="domain" description="ABC transporter" evidence="4">
    <location>
        <begin position="4"/>
        <end position="226"/>
    </location>
</feature>
<dbReference type="InterPro" id="IPR003439">
    <property type="entry name" value="ABC_transporter-like_ATP-bd"/>
</dbReference>
<keyword evidence="2" id="KW-0547">Nucleotide-binding</keyword>
<gene>
    <name evidence="5" type="ORF">FYJ66_03735</name>
</gene>
<organism evidence="5">
    <name type="scientific">Baileyella intestinalis</name>
    <dbReference type="NCBI Taxonomy" id="2606709"/>
    <lineage>
        <taxon>Bacteria</taxon>
        <taxon>Bacillati</taxon>
        <taxon>Bacillota</taxon>
        <taxon>Clostridia</taxon>
        <taxon>Peptostreptococcales</taxon>
        <taxon>Anaerovoracaceae</taxon>
        <taxon>Baileyella</taxon>
    </lineage>
</organism>
<evidence type="ECO:0000256" key="3">
    <source>
        <dbReference type="ARBA" id="ARBA00022840"/>
    </source>
</evidence>
<dbReference type="GO" id="GO:0016887">
    <property type="term" value="F:ATP hydrolysis activity"/>
    <property type="evidence" value="ECO:0007669"/>
    <property type="project" value="InterPro"/>
</dbReference>
<dbReference type="SMART" id="SM00382">
    <property type="entry name" value="AAA"/>
    <property type="match status" value="1"/>
</dbReference>
<dbReference type="EMBL" id="VUNB01000003">
    <property type="protein sequence ID" value="MST68701.1"/>
    <property type="molecule type" value="Genomic_DNA"/>
</dbReference>
<dbReference type="Pfam" id="PF00005">
    <property type="entry name" value="ABC_tran"/>
    <property type="match status" value="1"/>
</dbReference>
<evidence type="ECO:0000256" key="2">
    <source>
        <dbReference type="ARBA" id="ARBA00022741"/>
    </source>
</evidence>
<sequence>MGILEYKGVTKNYGSKRAVDNVDLSLEPGKIVGLLGPNGAGKTTMIKMAAGLVSASQGDVLVDGIHPGAETKEHVAYLSDRVIFPEYMTAGEMVRMYGDFFKDFNKEKAVDMLLSLGISNKMKLREMSKGTKEKLQLVLVMSRQAEVYLLDEPIGGVDPAARDYILQTIITNYSPEALVVISTHLIGEVESVLDDVVFIKEGKILLNRNADELREEKGVSVEELFKEVFKC</sequence>
<evidence type="ECO:0000256" key="1">
    <source>
        <dbReference type="ARBA" id="ARBA00022448"/>
    </source>
</evidence>
<dbReference type="SUPFAM" id="SSF52540">
    <property type="entry name" value="P-loop containing nucleoside triphosphate hydrolases"/>
    <property type="match status" value="1"/>
</dbReference>
<keyword evidence="1" id="KW-0813">Transport</keyword>
<proteinExistence type="predicted"/>
<accession>A0A6A8M6Z4</accession>
<dbReference type="PANTHER" id="PTHR42939:SF1">
    <property type="entry name" value="ABC TRANSPORTER ATP-BINDING PROTEIN ALBC-RELATED"/>
    <property type="match status" value="1"/>
</dbReference>
<dbReference type="InterPro" id="IPR051782">
    <property type="entry name" value="ABC_Transporter_VariousFunc"/>
</dbReference>
<name>A0A6A8M6Z4_9FIRM</name>
<dbReference type="GO" id="GO:0005524">
    <property type="term" value="F:ATP binding"/>
    <property type="evidence" value="ECO:0007669"/>
    <property type="project" value="UniProtKB-KW"/>
</dbReference>
<dbReference type="PANTHER" id="PTHR42939">
    <property type="entry name" value="ABC TRANSPORTER ATP-BINDING PROTEIN ALBC-RELATED"/>
    <property type="match status" value="1"/>
</dbReference>
<dbReference type="Gene3D" id="3.40.50.300">
    <property type="entry name" value="P-loop containing nucleotide triphosphate hydrolases"/>
    <property type="match status" value="1"/>
</dbReference>
<reference evidence="5" key="1">
    <citation type="submission" date="2019-09" db="EMBL/GenBank/DDBJ databases">
        <title>In-depth cultivation of the pig gut microbiome towards novel bacterial diversity and tailored functional studies.</title>
        <authorList>
            <person name="Wylensek D."/>
            <person name="Hitch T.C.A."/>
            <person name="Clavel T."/>
        </authorList>
    </citation>
    <scope>NUCLEOTIDE SEQUENCE</scope>
    <source>
        <strain evidence="5">RF-744-FAT-WT-3</strain>
    </source>
</reference>
<dbReference type="PROSITE" id="PS50893">
    <property type="entry name" value="ABC_TRANSPORTER_2"/>
    <property type="match status" value="1"/>
</dbReference>
<dbReference type="AlphaFoldDB" id="A0A6A8M6Z4"/>
<dbReference type="RefSeq" id="WP_154572180.1">
    <property type="nucleotide sequence ID" value="NZ_VUNB01000003.1"/>
</dbReference>
<keyword evidence="3 5" id="KW-0067">ATP-binding</keyword>